<reference evidence="2 3" key="1">
    <citation type="submission" date="2020-01" db="EMBL/GenBank/DDBJ databases">
        <title>Complete genome sequence of a human oral phylogroup 1 Treponema sp. strain ATCC 700766, originally isolated from periodontitis dental plaque.</title>
        <authorList>
            <person name="Chan Y."/>
            <person name="Huo Y.-B."/>
            <person name="Yu X.-L."/>
            <person name="Zeng H."/>
            <person name="Leung W.-K."/>
            <person name="Watt R.M."/>
        </authorList>
    </citation>
    <scope>NUCLEOTIDE SEQUENCE [LARGE SCALE GENOMIC DNA]</scope>
    <source>
        <strain evidence="2 3">OMZ 804</strain>
    </source>
</reference>
<name>A0A6P1Y1G6_9SPIR</name>
<evidence type="ECO:0000313" key="3">
    <source>
        <dbReference type="Proteomes" id="UP000464374"/>
    </source>
</evidence>
<dbReference type="Proteomes" id="UP000464374">
    <property type="component" value="Chromosome"/>
</dbReference>
<proteinExistence type="predicted"/>
<sequence length="252" mass="28577">MKIRTVTAVFTALLCMCVMPLCAQEAYNNFLKFKINLYNAESKEAIQNRIEAYRKNIEASNLNEEEKLTLFTLLTVEQTDMADKANAKQNYLLLTEQNDRCKAFMEGKKDSEVNVWLLVGWADIKSRLAGFSSGQTMYDEALRSRHLYEEALKQDKKFPQGHLSYGLWLFFAPPIAGGGADAALKAFSKAVSYSETPEEKYFALLYRSQAYIALENPKKAAADLRAAHDLFPKETFTQLVSEGNKNGKLFFE</sequence>
<dbReference type="SUPFAM" id="SSF48452">
    <property type="entry name" value="TPR-like"/>
    <property type="match status" value="1"/>
</dbReference>
<dbReference type="InterPro" id="IPR011990">
    <property type="entry name" value="TPR-like_helical_dom_sf"/>
</dbReference>
<evidence type="ECO:0000313" key="2">
    <source>
        <dbReference type="EMBL" id="QHX43043.1"/>
    </source>
</evidence>
<evidence type="ECO:0008006" key="4">
    <source>
        <dbReference type="Google" id="ProtNLM"/>
    </source>
</evidence>
<dbReference type="KEGG" id="trz:GWP43_05825"/>
<dbReference type="AlphaFoldDB" id="A0A6P1Y1G6"/>
<protein>
    <recommendedName>
        <fullName evidence="4">Tetratricopeptide repeat protein</fullName>
    </recommendedName>
</protein>
<dbReference type="Gene3D" id="1.25.40.10">
    <property type="entry name" value="Tetratricopeptide repeat domain"/>
    <property type="match status" value="1"/>
</dbReference>
<feature type="chain" id="PRO_5027034038" description="Tetratricopeptide repeat protein" evidence="1">
    <location>
        <begin position="24"/>
        <end position="252"/>
    </location>
</feature>
<gene>
    <name evidence="2" type="ORF">GWP43_05825</name>
</gene>
<accession>A0A6P1Y1G6</accession>
<feature type="signal peptide" evidence="1">
    <location>
        <begin position="1"/>
        <end position="23"/>
    </location>
</feature>
<keyword evidence="1" id="KW-0732">Signal</keyword>
<dbReference type="EMBL" id="CP048020">
    <property type="protein sequence ID" value="QHX43043.1"/>
    <property type="molecule type" value="Genomic_DNA"/>
</dbReference>
<dbReference type="RefSeq" id="WP_162663377.1">
    <property type="nucleotide sequence ID" value="NZ_CP048020.1"/>
</dbReference>
<evidence type="ECO:0000256" key="1">
    <source>
        <dbReference type="SAM" id="SignalP"/>
    </source>
</evidence>
<organism evidence="2 3">
    <name type="scientific">Treponema vincentii</name>
    <dbReference type="NCBI Taxonomy" id="69710"/>
    <lineage>
        <taxon>Bacteria</taxon>
        <taxon>Pseudomonadati</taxon>
        <taxon>Spirochaetota</taxon>
        <taxon>Spirochaetia</taxon>
        <taxon>Spirochaetales</taxon>
        <taxon>Treponemataceae</taxon>
        <taxon>Treponema</taxon>
    </lineage>
</organism>